<evidence type="ECO:0000256" key="1">
    <source>
        <dbReference type="SAM" id="MobiDB-lite"/>
    </source>
</evidence>
<dbReference type="KEGG" id="dpte:113789517"/>
<gene>
    <name evidence="3" type="primary">LOC113789517</name>
</gene>
<dbReference type="Proteomes" id="UP000515146">
    <property type="component" value="Unplaced"/>
</dbReference>
<dbReference type="GeneID" id="113789517"/>
<name>A0A6P6XN46_DERPT</name>
<organism evidence="2 3">
    <name type="scientific">Dermatophagoides pteronyssinus</name>
    <name type="common">European house dust mite</name>
    <dbReference type="NCBI Taxonomy" id="6956"/>
    <lineage>
        <taxon>Eukaryota</taxon>
        <taxon>Metazoa</taxon>
        <taxon>Ecdysozoa</taxon>
        <taxon>Arthropoda</taxon>
        <taxon>Chelicerata</taxon>
        <taxon>Arachnida</taxon>
        <taxon>Acari</taxon>
        <taxon>Acariformes</taxon>
        <taxon>Sarcoptiformes</taxon>
        <taxon>Astigmata</taxon>
        <taxon>Psoroptidia</taxon>
        <taxon>Analgoidea</taxon>
        <taxon>Pyroglyphidae</taxon>
        <taxon>Dermatophagoidinae</taxon>
        <taxon>Dermatophagoides</taxon>
    </lineage>
</organism>
<feature type="region of interest" description="Disordered" evidence="1">
    <location>
        <begin position="89"/>
        <end position="110"/>
    </location>
</feature>
<proteinExistence type="predicted"/>
<dbReference type="InParanoid" id="A0A6P6XN46"/>
<keyword evidence="2" id="KW-1185">Reference proteome</keyword>
<protein>
    <submittedName>
        <fullName evidence="3">Uncharacterized protein LOC113789517</fullName>
    </submittedName>
</protein>
<dbReference type="AlphaFoldDB" id="A0A6P6XN46"/>
<evidence type="ECO:0000313" key="3">
    <source>
        <dbReference type="RefSeq" id="XP_027194867.1"/>
    </source>
</evidence>
<dbReference type="RefSeq" id="XP_027194867.1">
    <property type="nucleotide sequence ID" value="XM_027339066.1"/>
</dbReference>
<sequence>MDMSKNDYQDQSLSSEDDEELIILESLLNLVKRMNAYLSKMEEKLENDSGNVIQNFDDELPKTIQNKNNVNENSKIKVRRNRKQRNLVNRLRKSSRSSNSNKYRPRFNPNNGPCRFSRFRLRDKAYQCNNWRHRKFGIKKKKKKIQKSNVVSFNRVLSINYGKNFRLSIFNKSSKKWILIDTESFVFLWPKMYQIIISKPVKYEVKMVNGTIIKNYGETIT</sequence>
<accession>A0A6P6XN46</accession>
<reference evidence="3" key="1">
    <citation type="submission" date="2025-08" db="UniProtKB">
        <authorList>
            <consortium name="RefSeq"/>
        </authorList>
    </citation>
    <scope>IDENTIFICATION</scope>
    <source>
        <strain evidence="3">Airmid</strain>
    </source>
</reference>
<evidence type="ECO:0000313" key="2">
    <source>
        <dbReference type="Proteomes" id="UP000515146"/>
    </source>
</evidence>